<dbReference type="AlphaFoldDB" id="A0A645AYN6"/>
<evidence type="ECO:0000256" key="1">
    <source>
        <dbReference type="SAM" id="Phobius"/>
    </source>
</evidence>
<dbReference type="EMBL" id="VSSQ01016495">
    <property type="protein sequence ID" value="MPM57888.1"/>
    <property type="molecule type" value="Genomic_DNA"/>
</dbReference>
<sequence>MHAENLKRRADMGDDKPKGKQGGTIFFRNRTWVGFAAVAACAAIAVGFQLYGRANENVEMVSLRADTAVFQANAANRGGEGAREIILSPDEFASRANFDFESRFLGFACVSAEAVDYQTESGDALGDYGVFAYQKDAIRLTLYVSTSDQTAPSALTQAAKTRLGSFEVQFGEGADNGAYYAAWVDRGTSFCLQAEGMTQRSFVDWMRKTFS</sequence>
<organism evidence="2">
    <name type="scientific">bioreactor metagenome</name>
    <dbReference type="NCBI Taxonomy" id="1076179"/>
    <lineage>
        <taxon>unclassified sequences</taxon>
        <taxon>metagenomes</taxon>
        <taxon>ecological metagenomes</taxon>
    </lineage>
</organism>
<evidence type="ECO:0000313" key="2">
    <source>
        <dbReference type="EMBL" id="MPM57888.1"/>
    </source>
</evidence>
<reference evidence="2" key="1">
    <citation type="submission" date="2019-08" db="EMBL/GenBank/DDBJ databases">
        <authorList>
            <person name="Kucharzyk K."/>
            <person name="Murdoch R.W."/>
            <person name="Higgins S."/>
            <person name="Loffler F."/>
        </authorList>
    </citation>
    <scope>NUCLEOTIDE SEQUENCE</scope>
</reference>
<feature type="transmembrane region" description="Helical" evidence="1">
    <location>
        <begin position="32"/>
        <end position="52"/>
    </location>
</feature>
<keyword evidence="1" id="KW-0472">Membrane</keyword>
<gene>
    <name evidence="2" type="ORF">SDC9_104715</name>
</gene>
<keyword evidence="1" id="KW-1133">Transmembrane helix</keyword>
<comment type="caution">
    <text evidence="2">The sequence shown here is derived from an EMBL/GenBank/DDBJ whole genome shotgun (WGS) entry which is preliminary data.</text>
</comment>
<protein>
    <submittedName>
        <fullName evidence="2">Uncharacterized protein</fullName>
    </submittedName>
</protein>
<accession>A0A645AYN6</accession>
<name>A0A645AYN6_9ZZZZ</name>
<proteinExistence type="predicted"/>
<keyword evidence="1" id="KW-0812">Transmembrane</keyword>